<keyword evidence="3" id="KW-0131">Cell cycle</keyword>
<evidence type="ECO:0008006" key="8">
    <source>
        <dbReference type="Google" id="ProtNLM"/>
    </source>
</evidence>
<evidence type="ECO:0000259" key="5">
    <source>
        <dbReference type="Pfam" id="PF20518"/>
    </source>
</evidence>
<protein>
    <recommendedName>
        <fullName evidence="8">Anaphase-promoting complex subunit 1</fullName>
    </recommendedName>
</protein>
<feature type="domain" description="Anaphase-promoting complex subunit 1 N-terminal" evidence="4">
    <location>
        <begin position="331"/>
        <end position="539"/>
    </location>
</feature>
<dbReference type="PANTHER" id="PTHR12827">
    <property type="entry name" value="MEIOTIC CHECKPOINT REGULATOR TSG24 FAMILY MEMBER"/>
    <property type="match status" value="1"/>
</dbReference>
<proteinExistence type="predicted"/>
<evidence type="ECO:0000313" key="6">
    <source>
        <dbReference type="EMBL" id="KAF3542076.1"/>
    </source>
</evidence>
<dbReference type="Pfam" id="PF20518">
    <property type="entry name" value="Apc1_MidN"/>
    <property type="match status" value="2"/>
</dbReference>
<evidence type="ECO:0000256" key="1">
    <source>
        <dbReference type="ARBA" id="ARBA00022618"/>
    </source>
</evidence>
<feature type="domain" description="Anaphase-promoting complex subunit 1 middle" evidence="5">
    <location>
        <begin position="753"/>
        <end position="815"/>
    </location>
</feature>
<name>A0A8S9QJN0_BRACR</name>
<keyword evidence="1" id="KW-0132">Cell division</keyword>
<dbReference type="InterPro" id="IPR049255">
    <property type="entry name" value="Apc1_N"/>
</dbReference>
<gene>
    <name evidence="6" type="ORF">F2Q69_00018440</name>
</gene>
<dbReference type="GO" id="GO:0070979">
    <property type="term" value="P:protein K11-linked ubiquitination"/>
    <property type="evidence" value="ECO:0007669"/>
    <property type="project" value="TreeGrafter"/>
</dbReference>
<organism evidence="6 7">
    <name type="scientific">Brassica cretica</name>
    <name type="common">Mustard</name>
    <dbReference type="NCBI Taxonomy" id="69181"/>
    <lineage>
        <taxon>Eukaryota</taxon>
        <taxon>Viridiplantae</taxon>
        <taxon>Streptophyta</taxon>
        <taxon>Embryophyta</taxon>
        <taxon>Tracheophyta</taxon>
        <taxon>Spermatophyta</taxon>
        <taxon>Magnoliopsida</taxon>
        <taxon>eudicotyledons</taxon>
        <taxon>Gunneridae</taxon>
        <taxon>Pentapetalae</taxon>
        <taxon>rosids</taxon>
        <taxon>malvids</taxon>
        <taxon>Brassicales</taxon>
        <taxon>Brassicaceae</taxon>
        <taxon>Brassiceae</taxon>
        <taxon>Brassica</taxon>
    </lineage>
</organism>
<dbReference type="InterPro" id="IPR024990">
    <property type="entry name" value="Apc1"/>
</dbReference>
<evidence type="ECO:0000313" key="7">
    <source>
        <dbReference type="Proteomes" id="UP000712600"/>
    </source>
</evidence>
<evidence type="ECO:0000259" key="4">
    <source>
        <dbReference type="Pfam" id="PF12859"/>
    </source>
</evidence>
<dbReference type="GO" id="GO:0005680">
    <property type="term" value="C:anaphase-promoting complex"/>
    <property type="evidence" value="ECO:0007669"/>
    <property type="project" value="InterPro"/>
</dbReference>
<dbReference type="InterPro" id="IPR046794">
    <property type="entry name" value="Apc1_MidN"/>
</dbReference>
<feature type="domain" description="Anaphase-promoting complex subunit 1 middle" evidence="5">
    <location>
        <begin position="556"/>
        <end position="725"/>
    </location>
</feature>
<dbReference type="GO" id="GO:0060090">
    <property type="term" value="F:molecular adaptor activity"/>
    <property type="evidence" value="ECO:0007669"/>
    <property type="project" value="TreeGrafter"/>
</dbReference>
<comment type="caution">
    <text evidence="6">The sequence shown here is derived from an EMBL/GenBank/DDBJ whole genome shotgun (WGS) entry which is preliminary data.</text>
</comment>
<dbReference type="GO" id="GO:0031145">
    <property type="term" value="P:anaphase-promoting complex-dependent catabolic process"/>
    <property type="evidence" value="ECO:0007669"/>
    <property type="project" value="TreeGrafter"/>
</dbReference>
<evidence type="ECO:0000256" key="3">
    <source>
        <dbReference type="ARBA" id="ARBA00023306"/>
    </source>
</evidence>
<dbReference type="GO" id="GO:0051301">
    <property type="term" value="P:cell division"/>
    <property type="evidence" value="ECO:0007669"/>
    <property type="project" value="UniProtKB-KW"/>
</dbReference>
<dbReference type="PANTHER" id="PTHR12827:SF3">
    <property type="entry name" value="ANAPHASE-PROMOTING COMPLEX SUBUNIT 1"/>
    <property type="match status" value="1"/>
</dbReference>
<accession>A0A8S9QJN0</accession>
<dbReference type="Pfam" id="PF12859">
    <property type="entry name" value="ANAPC1"/>
    <property type="match status" value="1"/>
</dbReference>
<dbReference type="AlphaFoldDB" id="A0A8S9QJN0"/>
<dbReference type="EMBL" id="QGKX02001290">
    <property type="protein sequence ID" value="KAF3542076.1"/>
    <property type="molecule type" value="Genomic_DNA"/>
</dbReference>
<dbReference type="Proteomes" id="UP000712600">
    <property type="component" value="Unassembled WGS sequence"/>
</dbReference>
<sequence>RESISLSPTLNLPTFDAFPKLPPVSALTFSPTSVLSSKTTEKERESAIELLQSPIDSSRSYFGEKPMSPGVRTLTVLGKFKPFGLIAEATDSNPNVADSYQYFLFDPDLTGQRDGDDGNEAKFSRQREHELFIRDNRMCFVFLLHNLDKRFTSAQAVYLAFSHHQGMLESPGSRSRSFALCLTNWLCNNIQHVRLVWLLNSTGEVVSVPLPRTVISIWPLPFGLLLQQAAEVNPTSNIPFSTASPTLGSREMLRKRDMSSHLILRDPLEEPEAEFTTCSSYFSSKYSVSGFSGKMQHSVWAVEFIESSSSVVPDTVIPKRVSFRRIWQAKGAKKAASKVFLASDDAVPVICFLILEQKKLLSVGLQTVEINNEIMFDAKPYISWSISAIAAAPVVVTRSQVKIGLLPHLDIIVLSPENDLFLYVGKQCLCRYVLPSWLGQSLVSGDSAKTDSGSRVLKITGLSDAVLGCINLSVNHSQIFRCALTSNPSSSLANDCIAAIAEGLRSDLYKLFLSLLWGDGYSDQKGSSIHFEWEALCNIFLGICQKPTGVHLKQLKTSSESSWEFLLSSKFHKTYSRFHSGITSVSPSDLEETAPFCTETGSEERPDNSFELMVQSLDCLHAVYESLKMDNLRKQDLHRLAVLLCNIAKFLGEKCYIDHYIRDFPRLSKITGACTTLSSSRKPPNIFRWLENCLRRGCLSTNLDDLPDLIRKDGCSIVSWARKIVSFYSVLFGDKPVGKKLSSGVPCNIAPGSYSSNEELAILAMAGERFGLQQLDLLPSGVSLPLRHALDSCRESPPADWPAIAYVLLGREDMAQSVFRNLSSSKEFEMQSNTSLISMSIPYTLHLHPVIVPSSLSESLGLENAKIEDTNSVDGSVIDGMEHIFNSYTQLRYGRDLRLNEVRRLLCSARPVVIQTSANPTISDQEQQQVQIDG</sequence>
<reference evidence="6" key="1">
    <citation type="submission" date="2019-12" db="EMBL/GenBank/DDBJ databases">
        <title>Genome sequencing and annotation of Brassica cretica.</title>
        <authorList>
            <person name="Studholme D.J."/>
            <person name="Sarris P."/>
        </authorList>
    </citation>
    <scope>NUCLEOTIDE SEQUENCE</scope>
    <source>
        <strain evidence="6">PFS-109/04</strain>
        <tissue evidence="6">Leaf</tissue>
    </source>
</reference>
<feature type="non-terminal residue" evidence="6">
    <location>
        <position position="1"/>
    </location>
</feature>
<dbReference type="GO" id="GO:0007091">
    <property type="term" value="P:metaphase/anaphase transition of mitotic cell cycle"/>
    <property type="evidence" value="ECO:0007669"/>
    <property type="project" value="TreeGrafter"/>
</dbReference>
<keyword evidence="2" id="KW-0498">Mitosis</keyword>
<evidence type="ECO:0000256" key="2">
    <source>
        <dbReference type="ARBA" id="ARBA00022776"/>
    </source>
</evidence>